<evidence type="ECO:0000259" key="9">
    <source>
        <dbReference type="PROSITE" id="PS50893"/>
    </source>
</evidence>
<dbReference type="PANTHER" id="PTHR43394:SF1">
    <property type="entry name" value="ATP-BINDING CASSETTE SUB-FAMILY B MEMBER 10, MITOCHONDRIAL"/>
    <property type="match status" value="1"/>
</dbReference>
<dbReference type="InterPro" id="IPR003593">
    <property type="entry name" value="AAA+_ATPase"/>
</dbReference>
<dbReference type="Pfam" id="PF00005">
    <property type="entry name" value="ABC_tran"/>
    <property type="match status" value="1"/>
</dbReference>
<keyword evidence="4" id="KW-0547">Nucleotide-binding</keyword>
<dbReference type="GO" id="GO:0016887">
    <property type="term" value="F:ATP hydrolysis activity"/>
    <property type="evidence" value="ECO:0007669"/>
    <property type="project" value="InterPro"/>
</dbReference>
<accession>A0A1Z4JKH9</accession>
<dbReference type="InterPro" id="IPR036640">
    <property type="entry name" value="ABC1_TM_sf"/>
</dbReference>
<dbReference type="CDD" id="cd03251">
    <property type="entry name" value="ABCC_MsbA"/>
    <property type="match status" value="1"/>
</dbReference>
<proteinExistence type="predicted"/>
<dbReference type="GO" id="GO:0005886">
    <property type="term" value="C:plasma membrane"/>
    <property type="evidence" value="ECO:0007669"/>
    <property type="project" value="UniProtKB-SubCell"/>
</dbReference>
<evidence type="ECO:0000256" key="5">
    <source>
        <dbReference type="ARBA" id="ARBA00022840"/>
    </source>
</evidence>
<dbReference type="EMBL" id="AP018203">
    <property type="protein sequence ID" value="BAY57097.1"/>
    <property type="molecule type" value="Genomic_DNA"/>
</dbReference>
<keyword evidence="2" id="KW-0813">Transport</keyword>
<feature type="transmembrane region" description="Helical" evidence="8">
    <location>
        <begin position="69"/>
        <end position="89"/>
    </location>
</feature>
<sequence length="622" mass="69802">MIGYSLGKVTPDVDQSLVPILLIINRYDCKFTFALSHSHLPGTQVKSILKKRSNYWQLLAYLRPQWRTIVYALMCAVIFAVTWPAMAFLSEKMSRFISEGRIAAIAETAGYVILIWGSQKLAQYGQETLIAKASLSIAMELRNRTFSHIQRLSLAYFETVQTGDLTYRLTEDVDRIGEVIQKLFSQFVPNAMKLVVTLITMLYFNWQLTLSTLIVAPLLAGLTAWFGEKMRKLSYRSQSRISDLSALLTEMLSGVRLVRAFAAEDYAIEQFRRGSERNRQARYATERLRAIQYPVQGFLDALGILALLLVGSWQISQGNLTGSEFIAFVVAVAMLFEPISTVTLNYNEFKQGEASVDRVFELLQINPSIVEQPDAKVLPSVTGRIEFENVSFAYRPDRPVLQDLSLRVYPGEMVALVGASGAGKTTLVNLIPRFYDPQAGEIWIDGTNIRDVSLKSLRHQIGIVPQETILFTGTIAQNIAFGQLDFDMNAVREAAKIANAHQFISQFPDGYETWVGERGVNLSGGQRQRLAIARAVLLNPRILILDEATSALDSESEALVQEALERIMQGRTVFIIAHRLATVRRVDRILVMEKGRVVESGTHTELLAEGGRYARFYAQQFS</sequence>
<evidence type="ECO:0000313" key="11">
    <source>
        <dbReference type="EMBL" id="BAY57097.1"/>
    </source>
</evidence>
<dbReference type="AlphaFoldDB" id="A0A1Z4JKH9"/>
<feature type="domain" description="ABC transmembrane type-1" evidence="10">
    <location>
        <begin position="72"/>
        <end position="351"/>
    </location>
</feature>
<evidence type="ECO:0000256" key="2">
    <source>
        <dbReference type="ARBA" id="ARBA00022448"/>
    </source>
</evidence>
<dbReference type="InterPro" id="IPR017871">
    <property type="entry name" value="ABC_transporter-like_CS"/>
</dbReference>
<dbReference type="InterPro" id="IPR039421">
    <property type="entry name" value="Type_1_exporter"/>
</dbReference>
<dbReference type="Gene3D" id="3.40.50.300">
    <property type="entry name" value="P-loop containing nucleotide triphosphate hydrolases"/>
    <property type="match status" value="1"/>
</dbReference>
<evidence type="ECO:0000259" key="10">
    <source>
        <dbReference type="PROSITE" id="PS50929"/>
    </source>
</evidence>
<feature type="transmembrane region" description="Helical" evidence="8">
    <location>
        <begin position="210"/>
        <end position="227"/>
    </location>
</feature>
<dbReference type="InterPro" id="IPR027417">
    <property type="entry name" value="P-loop_NTPase"/>
</dbReference>
<dbReference type="InterPro" id="IPR011527">
    <property type="entry name" value="ABC1_TM_dom"/>
</dbReference>
<dbReference type="PANTHER" id="PTHR43394">
    <property type="entry name" value="ATP-DEPENDENT PERMEASE MDL1, MITOCHONDRIAL"/>
    <property type="match status" value="1"/>
</dbReference>
<gene>
    <name evidence="11" type="ORF">NIES2135_39610</name>
</gene>
<dbReference type="Gene3D" id="1.20.1560.10">
    <property type="entry name" value="ABC transporter type 1, transmembrane domain"/>
    <property type="match status" value="1"/>
</dbReference>
<organism evidence="11 12">
    <name type="scientific">Leptolyngbya boryana NIES-2135</name>
    <dbReference type="NCBI Taxonomy" id="1973484"/>
    <lineage>
        <taxon>Bacteria</taxon>
        <taxon>Bacillati</taxon>
        <taxon>Cyanobacteriota</taxon>
        <taxon>Cyanophyceae</taxon>
        <taxon>Leptolyngbyales</taxon>
        <taxon>Leptolyngbyaceae</taxon>
        <taxon>Leptolyngbya group</taxon>
        <taxon>Leptolyngbya</taxon>
    </lineage>
</organism>
<keyword evidence="7 8" id="KW-0472">Membrane</keyword>
<keyword evidence="6 8" id="KW-1133">Transmembrane helix</keyword>
<feature type="transmembrane region" description="Helical" evidence="8">
    <location>
        <begin position="297"/>
        <end position="313"/>
    </location>
</feature>
<dbReference type="SMART" id="SM00382">
    <property type="entry name" value="AAA"/>
    <property type="match status" value="1"/>
</dbReference>
<evidence type="ECO:0000256" key="3">
    <source>
        <dbReference type="ARBA" id="ARBA00022692"/>
    </source>
</evidence>
<evidence type="ECO:0000313" key="12">
    <source>
        <dbReference type="Proteomes" id="UP000217895"/>
    </source>
</evidence>
<evidence type="ECO:0000256" key="7">
    <source>
        <dbReference type="ARBA" id="ARBA00023136"/>
    </source>
</evidence>
<dbReference type="SUPFAM" id="SSF90123">
    <property type="entry name" value="ABC transporter transmembrane region"/>
    <property type="match status" value="1"/>
</dbReference>
<dbReference type="SUPFAM" id="SSF52540">
    <property type="entry name" value="P-loop containing nucleoside triphosphate hydrolases"/>
    <property type="match status" value="1"/>
</dbReference>
<keyword evidence="3 8" id="KW-0812">Transmembrane</keyword>
<feature type="transmembrane region" description="Helical" evidence="8">
    <location>
        <begin position="325"/>
        <end position="346"/>
    </location>
</feature>
<dbReference type="PROSITE" id="PS50893">
    <property type="entry name" value="ABC_TRANSPORTER_2"/>
    <property type="match status" value="1"/>
</dbReference>
<dbReference type="InterPro" id="IPR003439">
    <property type="entry name" value="ABC_transporter-like_ATP-bd"/>
</dbReference>
<dbReference type="PROSITE" id="PS00211">
    <property type="entry name" value="ABC_TRANSPORTER_1"/>
    <property type="match status" value="1"/>
</dbReference>
<protein>
    <submittedName>
        <fullName evidence="11">ABC transporter ATP-binding protein</fullName>
    </submittedName>
</protein>
<evidence type="ECO:0000256" key="4">
    <source>
        <dbReference type="ARBA" id="ARBA00022741"/>
    </source>
</evidence>
<dbReference type="Pfam" id="PF00664">
    <property type="entry name" value="ABC_membrane"/>
    <property type="match status" value="1"/>
</dbReference>
<reference evidence="11 12" key="1">
    <citation type="submission" date="2017-06" db="EMBL/GenBank/DDBJ databases">
        <title>Genome sequencing of cyanobaciteial culture collection at National Institute for Environmental Studies (NIES).</title>
        <authorList>
            <person name="Hirose Y."/>
            <person name="Shimura Y."/>
            <person name="Fujisawa T."/>
            <person name="Nakamura Y."/>
            <person name="Kawachi M."/>
        </authorList>
    </citation>
    <scope>NUCLEOTIDE SEQUENCE [LARGE SCALE GENOMIC DNA]</scope>
    <source>
        <strain evidence="11 12">NIES-2135</strain>
    </source>
</reference>
<dbReference type="Proteomes" id="UP000217895">
    <property type="component" value="Chromosome"/>
</dbReference>
<keyword evidence="5 11" id="KW-0067">ATP-binding</keyword>
<evidence type="ECO:0000256" key="6">
    <source>
        <dbReference type="ARBA" id="ARBA00022989"/>
    </source>
</evidence>
<comment type="subcellular location">
    <subcellularLocation>
        <location evidence="1">Cell membrane</location>
        <topology evidence="1">Multi-pass membrane protein</topology>
    </subcellularLocation>
</comment>
<dbReference type="PROSITE" id="PS50929">
    <property type="entry name" value="ABC_TM1F"/>
    <property type="match status" value="1"/>
</dbReference>
<evidence type="ECO:0000256" key="8">
    <source>
        <dbReference type="SAM" id="Phobius"/>
    </source>
</evidence>
<dbReference type="FunFam" id="3.40.50.300:FF:000287">
    <property type="entry name" value="Multidrug ABC transporter ATP-binding protein"/>
    <property type="match status" value="1"/>
</dbReference>
<feature type="domain" description="ABC transporter" evidence="9">
    <location>
        <begin position="385"/>
        <end position="619"/>
    </location>
</feature>
<dbReference type="GO" id="GO:0015421">
    <property type="term" value="F:ABC-type oligopeptide transporter activity"/>
    <property type="evidence" value="ECO:0007669"/>
    <property type="project" value="TreeGrafter"/>
</dbReference>
<name>A0A1Z4JKH9_LEPBY</name>
<dbReference type="GO" id="GO:0005524">
    <property type="term" value="F:ATP binding"/>
    <property type="evidence" value="ECO:0007669"/>
    <property type="project" value="UniProtKB-KW"/>
</dbReference>
<dbReference type="CDD" id="cd07346">
    <property type="entry name" value="ABC_6TM_exporters"/>
    <property type="match status" value="1"/>
</dbReference>
<keyword evidence="12" id="KW-1185">Reference proteome</keyword>
<evidence type="ECO:0000256" key="1">
    <source>
        <dbReference type="ARBA" id="ARBA00004651"/>
    </source>
</evidence>